<dbReference type="Pfam" id="PF18895">
    <property type="entry name" value="T4SS_pilin"/>
    <property type="match status" value="1"/>
</dbReference>
<comment type="caution">
    <text evidence="2">The sequence shown here is derived from an EMBL/GenBank/DDBJ whole genome shotgun (WGS) entry which is preliminary data.</text>
</comment>
<feature type="transmembrane region" description="Helical" evidence="1">
    <location>
        <begin position="30"/>
        <end position="51"/>
    </location>
</feature>
<keyword evidence="1" id="KW-1133">Transmembrane helix</keyword>
<proteinExistence type="predicted"/>
<accession>A0A1F8DH17</accession>
<evidence type="ECO:0000313" key="3">
    <source>
        <dbReference type="Proteomes" id="UP000177596"/>
    </source>
</evidence>
<feature type="transmembrane region" description="Helical" evidence="1">
    <location>
        <begin position="72"/>
        <end position="91"/>
    </location>
</feature>
<dbReference type="InterPro" id="IPR043993">
    <property type="entry name" value="T4SS_pilin"/>
</dbReference>
<evidence type="ECO:0000313" key="2">
    <source>
        <dbReference type="EMBL" id="OGM87911.1"/>
    </source>
</evidence>
<organism evidence="2 3">
    <name type="scientific">Candidatus Woesebacteria bacterium RIFOXYD1_FULL_43_18</name>
    <dbReference type="NCBI Taxonomy" id="1802551"/>
    <lineage>
        <taxon>Bacteria</taxon>
        <taxon>Candidatus Woeseibacteriota</taxon>
    </lineage>
</organism>
<name>A0A1F8DH17_9BACT</name>
<dbReference type="EMBL" id="MGIL01000020">
    <property type="protein sequence ID" value="OGM87911.1"/>
    <property type="molecule type" value="Genomic_DNA"/>
</dbReference>
<protein>
    <submittedName>
        <fullName evidence="2">Uncharacterized protein</fullName>
    </submittedName>
</protein>
<gene>
    <name evidence="2" type="ORF">A2573_01765</name>
</gene>
<dbReference type="Proteomes" id="UP000177596">
    <property type="component" value="Unassembled WGS sequence"/>
</dbReference>
<sequence length="105" mass="11153">MLLAQNLEEIQASALGNKIPADIAGLIGNALPYVFGAAGIALLVYLVMGGLQMMTSRGDPKAMQSAQAKITNALIGFVVIIFAYFIVQLFGQVFGIENTLFGQIF</sequence>
<reference evidence="2 3" key="1">
    <citation type="journal article" date="2016" name="Nat. Commun.">
        <title>Thousands of microbial genomes shed light on interconnected biogeochemical processes in an aquifer system.</title>
        <authorList>
            <person name="Anantharaman K."/>
            <person name="Brown C.T."/>
            <person name="Hug L.A."/>
            <person name="Sharon I."/>
            <person name="Castelle C.J."/>
            <person name="Probst A.J."/>
            <person name="Thomas B.C."/>
            <person name="Singh A."/>
            <person name="Wilkins M.J."/>
            <person name="Karaoz U."/>
            <person name="Brodie E.L."/>
            <person name="Williams K.H."/>
            <person name="Hubbard S.S."/>
            <person name="Banfield J.F."/>
        </authorList>
    </citation>
    <scope>NUCLEOTIDE SEQUENCE [LARGE SCALE GENOMIC DNA]</scope>
</reference>
<dbReference type="AlphaFoldDB" id="A0A1F8DH17"/>
<keyword evidence="1" id="KW-0812">Transmembrane</keyword>
<evidence type="ECO:0000256" key="1">
    <source>
        <dbReference type="SAM" id="Phobius"/>
    </source>
</evidence>
<keyword evidence="1" id="KW-0472">Membrane</keyword>